<gene>
    <name evidence="4" type="ORF">GSUB_02880</name>
</gene>
<dbReference type="AlphaFoldDB" id="A0A0B5FC21"/>
<protein>
    <recommendedName>
        <fullName evidence="3">ASPIC/UnbV domain-containing protein</fullName>
    </recommendedName>
</protein>
<sequence>MLKGCVGFLVFSMVLLAGTIAPAAVDFSDISEAAGVADDGLGKGVAFADVDNDGLVDLYVSNKGGANRLYLNQGNGVMMDATALAGAGVDHPGLTMGSVFGDIDNDGCVDLYLATGGTYEIEANRLFKGNCDGTFTDITEQAGVGLKAFTYGASMVDFDNDGYLDIYCANYGVGAKNVLYRNNGDGTFSDVTEQAGVGDPSWSWMGIWSDVNNDGYSDLYVVNGRYPAGERNRLYMNNGDGTFTENARAAGVDDPNWGLGAAFADVDNDGDFDLFVSNYVGGNQLYLNSGNGTFTKASAHIRGGHDGWGKGPTFGDIDHDGDLDLYEGDCKLANQLYLNDGRGLFDDVAGDQPELKCEMVRTKGTAFADIDNDGDLDLYVINWGAPNKLYENHRNDSRWLQVALKGTVSNRQAIGARVKILDPETGDLIAVRELRSATGFCAQQPATVHFGLADRPVVDLVVVFPSGIEVRQEGVASGQRLEIDEPRR</sequence>
<feature type="chain" id="PRO_5002115299" description="ASPIC/UnbV domain-containing protein" evidence="2">
    <location>
        <begin position="24"/>
        <end position="488"/>
    </location>
</feature>
<reference evidence="4 5" key="1">
    <citation type="journal article" date="2015" name="Genome Announc.">
        <title>Genomes of Geoalkalibacter ferrihydriticus Z-0531T and Geoalkalibacter subterraneus Red1T, Two Haloalkaliphilic Metal-Reducing Deltaproteobacteria.</title>
        <authorList>
            <person name="Badalamenti J.P."/>
            <person name="Krajmalnik-Brown R."/>
            <person name="Torres C.I."/>
            <person name="Bond D.R."/>
        </authorList>
    </citation>
    <scope>NUCLEOTIDE SEQUENCE [LARGE SCALE GENOMIC DNA]</scope>
    <source>
        <strain evidence="4 5">Red1</strain>
    </source>
</reference>
<proteinExistence type="predicted"/>
<dbReference type="HOGENOM" id="CLU_543920_0_0_7"/>
<dbReference type="KEGG" id="gsb:GSUB_02880"/>
<evidence type="ECO:0000313" key="5">
    <source>
        <dbReference type="Proteomes" id="UP000035036"/>
    </source>
</evidence>
<dbReference type="PANTHER" id="PTHR16026">
    <property type="entry name" value="CARTILAGE ACIDIC PROTEIN 1"/>
    <property type="match status" value="1"/>
</dbReference>
<keyword evidence="1 2" id="KW-0732">Signal</keyword>
<evidence type="ECO:0000256" key="2">
    <source>
        <dbReference type="SAM" id="SignalP"/>
    </source>
</evidence>
<evidence type="ECO:0000259" key="3">
    <source>
        <dbReference type="Pfam" id="PF07593"/>
    </source>
</evidence>
<name>A0A0B5FC21_9BACT</name>
<dbReference type="InterPro" id="IPR028994">
    <property type="entry name" value="Integrin_alpha_N"/>
</dbReference>
<evidence type="ECO:0000256" key="1">
    <source>
        <dbReference type="ARBA" id="ARBA00022729"/>
    </source>
</evidence>
<dbReference type="PANTHER" id="PTHR16026:SF0">
    <property type="entry name" value="CARTILAGE ACIDIC PROTEIN 1"/>
    <property type="match status" value="1"/>
</dbReference>
<accession>A0A0B5FC21</accession>
<dbReference type="RefSeq" id="WP_040199111.1">
    <property type="nucleotide sequence ID" value="NZ_CP010311.1"/>
</dbReference>
<dbReference type="InterPro" id="IPR011519">
    <property type="entry name" value="UnbV_ASPIC"/>
</dbReference>
<dbReference type="OrthoDB" id="5287961at2"/>
<keyword evidence="5" id="KW-1185">Reference proteome</keyword>
<evidence type="ECO:0000313" key="4">
    <source>
        <dbReference type="EMBL" id="AJF05727.1"/>
    </source>
</evidence>
<dbReference type="Gene3D" id="2.130.10.130">
    <property type="entry name" value="Integrin alpha, N-terminal"/>
    <property type="match status" value="2"/>
</dbReference>
<dbReference type="InterPro" id="IPR027039">
    <property type="entry name" value="Crtac1"/>
</dbReference>
<dbReference type="Proteomes" id="UP000035036">
    <property type="component" value="Chromosome"/>
</dbReference>
<dbReference type="EMBL" id="CP010311">
    <property type="protein sequence ID" value="AJF05727.1"/>
    <property type="molecule type" value="Genomic_DNA"/>
</dbReference>
<feature type="signal peptide" evidence="2">
    <location>
        <begin position="1"/>
        <end position="23"/>
    </location>
</feature>
<dbReference type="STRING" id="483547.GSUB_02880"/>
<organism evidence="4 5">
    <name type="scientific">Geoalkalibacter subterraneus</name>
    <dbReference type="NCBI Taxonomy" id="483547"/>
    <lineage>
        <taxon>Bacteria</taxon>
        <taxon>Pseudomonadati</taxon>
        <taxon>Thermodesulfobacteriota</taxon>
        <taxon>Desulfuromonadia</taxon>
        <taxon>Desulfuromonadales</taxon>
        <taxon>Geoalkalibacteraceae</taxon>
        <taxon>Geoalkalibacter</taxon>
    </lineage>
</organism>
<dbReference type="InterPro" id="IPR013517">
    <property type="entry name" value="FG-GAP"/>
</dbReference>
<feature type="domain" description="ASPIC/UnbV" evidence="3">
    <location>
        <begin position="413"/>
        <end position="481"/>
    </location>
</feature>
<dbReference type="Pfam" id="PF13517">
    <property type="entry name" value="FG-GAP_3"/>
    <property type="match status" value="3"/>
</dbReference>
<dbReference type="SUPFAM" id="SSF69318">
    <property type="entry name" value="Integrin alpha N-terminal domain"/>
    <property type="match status" value="2"/>
</dbReference>
<dbReference type="Pfam" id="PF07593">
    <property type="entry name" value="UnbV_ASPIC"/>
    <property type="match status" value="1"/>
</dbReference>